<dbReference type="InParanoid" id="E9G4G7"/>
<dbReference type="PROSITE" id="PS00107">
    <property type="entry name" value="PROTEIN_KINASE_ATP"/>
    <property type="match status" value="1"/>
</dbReference>
<dbReference type="PhylomeDB" id="E9G4G7"/>
<dbReference type="Proteomes" id="UP000000305">
    <property type="component" value="Unassembled WGS sequence"/>
</dbReference>
<keyword evidence="4" id="KW-0418">Kinase</keyword>
<feature type="binding site" evidence="3">
    <location>
        <position position="36"/>
    </location>
    <ligand>
        <name>ATP</name>
        <dbReference type="ChEBI" id="CHEBI:30616"/>
    </ligand>
</feature>
<dbReference type="InterPro" id="IPR011009">
    <property type="entry name" value="Kinase-like_dom_sf"/>
</dbReference>
<evidence type="ECO:0000256" key="2">
    <source>
        <dbReference type="ARBA" id="ARBA00022840"/>
    </source>
</evidence>
<keyword evidence="1 3" id="KW-0547">Nucleotide-binding</keyword>
<dbReference type="KEGG" id="dpx:DAPPUDRAFT_5547"/>
<dbReference type="PROSITE" id="PS00108">
    <property type="entry name" value="PROTEIN_KINASE_ST"/>
    <property type="match status" value="1"/>
</dbReference>
<keyword evidence="2 3" id="KW-0067">ATP-binding</keyword>
<dbReference type="GO" id="GO:0005524">
    <property type="term" value="F:ATP binding"/>
    <property type="evidence" value="ECO:0007669"/>
    <property type="project" value="UniProtKB-UniRule"/>
</dbReference>
<keyword evidence="4" id="KW-0723">Serine/threonine-protein kinase</keyword>
<feature type="domain" description="Protein kinase" evidence="5">
    <location>
        <begin position="9"/>
        <end position="151"/>
    </location>
</feature>
<dbReference type="Pfam" id="PF00069">
    <property type="entry name" value="Pkinase"/>
    <property type="match status" value="1"/>
</dbReference>
<organism evidence="6 7">
    <name type="scientific">Daphnia pulex</name>
    <name type="common">Water flea</name>
    <dbReference type="NCBI Taxonomy" id="6669"/>
    <lineage>
        <taxon>Eukaryota</taxon>
        <taxon>Metazoa</taxon>
        <taxon>Ecdysozoa</taxon>
        <taxon>Arthropoda</taxon>
        <taxon>Crustacea</taxon>
        <taxon>Branchiopoda</taxon>
        <taxon>Diplostraca</taxon>
        <taxon>Cladocera</taxon>
        <taxon>Anomopoda</taxon>
        <taxon>Daphniidae</taxon>
        <taxon>Daphnia</taxon>
    </lineage>
</organism>
<feature type="non-terminal residue" evidence="6">
    <location>
        <position position="1"/>
    </location>
</feature>
<dbReference type="EMBL" id="GL732532">
    <property type="protein sequence ID" value="EFX85296.1"/>
    <property type="molecule type" value="Genomic_DNA"/>
</dbReference>
<dbReference type="InterPro" id="IPR045133">
    <property type="entry name" value="IRE1/2-like"/>
</dbReference>
<dbReference type="GO" id="GO:0030968">
    <property type="term" value="P:endoplasmic reticulum unfolded protein response"/>
    <property type="evidence" value="ECO:0007669"/>
    <property type="project" value="InterPro"/>
</dbReference>
<dbReference type="HOGENOM" id="CLU_1779308_0_0_1"/>
<dbReference type="OrthoDB" id="2018507at2759"/>
<keyword evidence="4" id="KW-0808">Transferase</keyword>
<dbReference type="PROSITE" id="PS50011">
    <property type="entry name" value="PROTEIN_KINASE_DOM"/>
    <property type="match status" value="1"/>
</dbReference>
<dbReference type="STRING" id="6669.E9G4G7"/>
<dbReference type="AlphaFoldDB" id="E9G4G7"/>
<name>E9G4G7_DAPPU</name>
<gene>
    <name evidence="6" type="ORF">DAPPUDRAFT_5547</name>
</gene>
<evidence type="ECO:0000256" key="1">
    <source>
        <dbReference type="ARBA" id="ARBA00022741"/>
    </source>
</evidence>
<evidence type="ECO:0000313" key="6">
    <source>
        <dbReference type="EMBL" id="EFX85296.1"/>
    </source>
</evidence>
<dbReference type="InterPro" id="IPR017441">
    <property type="entry name" value="Protein_kinase_ATP_BS"/>
</dbReference>
<evidence type="ECO:0000313" key="7">
    <source>
        <dbReference type="Proteomes" id="UP000000305"/>
    </source>
</evidence>
<dbReference type="eggNOG" id="KOG0662">
    <property type="taxonomic scope" value="Eukaryota"/>
</dbReference>
<proteinExistence type="inferred from homology"/>
<dbReference type="InterPro" id="IPR008271">
    <property type="entry name" value="Ser/Thr_kinase_AS"/>
</dbReference>
<dbReference type="GO" id="GO:0004521">
    <property type="term" value="F:RNA endonuclease activity"/>
    <property type="evidence" value="ECO:0007669"/>
    <property type="project" value="InterPro"/>
</dbReference>
<comment type="similarity">
    <text evidence="4">Belongs to the protein kinase superfamily.</text>
</comment>
<dbReference type="InterPro" id="IPR000719">
    <property type="entry name" value="Prot_kinase_dom"/>
</dbReference>
<dbReference type="Gene3D" id="1.10.510.10">
    <property type="entry name" value="Transferase(Phosphotransferase) domain 1"/>
    <property type="match status" value="1"/>
</dbReference>
<sequence length="151" mass="17391">FCSNEIFKYSRNNFLGQGTYSNVFSGFFWVNQVAFKRIVLTPSLTEDEIKHHKRLNHENVLELLAVLDNIDLYLLCRYKRFMVLELCSGSLFQVIQKTFDGPALPSDREVMYQIAAGLNYVHSQNLVHLDIKPENILISTNGQMKLADFGL</sequence>
<protein>
    <recommendedName>
        <fullName evidence="5">Protein kinase domain-containing protein</fullName>
    </recommendedName>
</protein>
<evidence type="ECO:0000256" key="3">
    <source>
        <dbReference type="PROSITE-ProRule" id="PRU10141"/>
    </source>
</evidence>
<dbReference type="GO" id="GO:0004674">
    <property type="term" value="F:protein serine/threonine kinase activity"/>
    <property type="evidence" value="ECO:0007669"/>
    <property type="project" value="UniProtKB-KW"/>
</dbReference>
<feature type="non-terminal residue" evidence="6">
    <location>
        <position position="151"/>
    </location>
</feature>
<dbReference type="CDD" id="cd00180">
    <property type="entry name" value="PKc"/>
    <property type="match status" value="1"/>
</dbReference>
<dbReference type="FunFam" id="1.10.510.10:FF:002496">
    <property type="match status" value="1"/>
</dbReference>
<keyword evidence="7" id="KW-1185">Reference proteome</keyword>
<reference evidence="6 7" key="1">
    <citation type="journal article" date="2011" name="Science">
        <title>The ecoresponsive genome of Daphnia pulex.</title>
        <authorList>
            <person name="Colbourne J.K."/>
            <person name="Pfrender M.E."/>
            <person name="Gilbert D."/>
            <person name="Thomas W.K."/>
            <person name="Tucker A."/>
            <person name="Oakley T.H."/>
            <person name="Tokishita S."/>
            <person name="Aerts A."/>
            <person name="Arnold G.J."/>
            <person name="Basu M.K."/>
            <person name="Bauer D.J."/>
            <person name="Caceres C.E."/>
            <person name="Carmel L."/>
            <person name="Casola C."/>
            <person name="Choi J.H."/>
            <person name="Detter J.C."/>
            <person name="Dong Q."/>
            <person name="Dusheyko S."/>
            <person name="Eads B.D."/>
            <person name="Frohlich T."/>
            <person name="Geiler-Samerotte K.A."/>
            <person name="Gerlach D."/>
            <person name="Hatcher P."/>
            <person name="Jogdeo S."/>
            <person name="Krijgsveld J."/>
            <person name="Kriventseva E.V."/>
            <person name="Kultz D."/>
            <person name="Laforsch C."/>
            <person name="Lindquist E."/>
            <person name="Lopez J."/>
            <person name="Manak J.R."/>
            <person name="Muller J."/>
            <person name="Pangilinan J."/>
            <person name="Patwardhan R.P."/>
            <person name="Pitluck S."/>
            <person name="Pritham E.J."/>
            <person name="Rechtsteiner A."/>
            <person name="Rho M."/>
            <person name="Rogozin I.B."/>
            <person name="Sakarya O."/>
            <person name="Salamov A."/>
            <person name="Schaack S."/>
            <person name="Shapiro H."/>
            <person name="Shiga Y."/>
            <person name="Skalitzky C."/>
            <person name="Smith Z."/>
            <person name="Souvorov A."/>
            <person name="Sung W."/>
            <person name="Tang Z."/>
            <person name="Tsuchiya D."/>
            <person name="Tu H."/>
            <person name="Vos H."/>
            <person name="Wang M."/>
            <person name="Wolf Y.I."/>
            <person name="Yamagata H."/>
            <person name="Yamada T."/>
            <person name="Ye Y."/>
            <person name="Shaw J.R."/>
            <person name="Andrews J."/>
            <person name="Crease T.J."/>
            <person name="Tang H."/>
            <person name="Lucas S.M."/>
            <person name="Robertson H.M."/>
            <person name="Bork P."/>
            <person name="Koonin E.V."/>
            <person name="Zdobnov E.M."/>
            <person name="Grigoriev I.V."/>
            <person name="Lynch M."/>
            <person name="Boore J.L."/>
        </authorList>
    </citation>
    <scope>NUCLEOTIDE SEQUENCE [LARGE SCALE GENOMIC DNA]</scope>
</reference>
<accession>E9G4G7</accession>
<dbReference type="PANTHER" id="PTHR13954:SF6">
    <property type="entry name" value="NON-SPECIFIC SERINE_THREONINE PROTEIN KINASE"/>
    <property type="match status" value="1"/>
</dbReference>
<evidence type="ECO:0000256" key="4">
    <source>
        <dbReference type="RuleBase" id="RU000304"/>
    </source>
</evidence>
<dbReference type="SMART" id="SM00220">
    <property type="entry name" value="S_TKc"/>
    <property type="match status" value="1"/>
</dbReference>
<dbReference type="PANTHER" id="PTHR13954">
    <property type="entry name" value="IRE1-RELATED"/>
    <property type="match status" value="1"/>
</dbReference>
<evidence type="ECO:0000259" key="5">
    <source>
        <dbReference type="PROSITE" id="PS50011"/>
    </source>
</evidence>
<dbReference type="SUPFAM" id="SSF56112">
    <property type="entry name" value="Protein kinase-like (PK-like)"/>
    <property type="match status" value="1"/>
</dbReference>